<dbReference type="Pfam" id="PF04402">
    <property type="entry name" value="SIMPL"/>
    <property type="match status" value="1"/>
</dbReference>
<dbReference type="Proteomes" id="UP000317778">
    <property type="component" value="Unassembled WGS sequence"/>
</dbReference>
<feature type="chain" id="PRO_5022180749" description="SIMPL domain-containing protein" evidence="1">
    <location>
        <begin position="19"/>
        <end position="231"/>
    </location>
</feature>
<dbReference type="AlphaFoldDB" id="A0A532V6X9"/>
<accession>A0A532V6X9</accession>
<evidence type="ECO:0008006" key="4">
    <source>
        <dbReference type="Google" id="ProtNLM"/>
    </source>
</evidence>
<gene>
    <name evidence="2" type="ORF">CEE36_05480</name>
</gene>
<name>A0A532V6X9_UNCT6</name>
<proteinExistence type="predicted"/>
<sequence length="231" mass="25282">MKKVCAIVLLAATLPLLASETNTVSAQGYACFLVLPDAATVNLNVNVWSKDISDLHKKSDESLAKLSRKLAKAGLKEPLRKDGYASLTPELYSEEVEYRLRLNVIMIVDDLSIIDDLLGVLPTHVLRDSDASMVASPSTIQYTIKDPSPYVNDLRKKALEDARAKAVELAAIQGKRPGDLIDFGEEELSVGSMAFQSFGMMNFESEDKSAGSPLPRLLMECKVTATYELVE</sequence>
<reference evidence="2 3" key="1">
    <citation type="submission" date="2017-06" db="EMBL/GenBank/DDBJ databases">
        <title>Novel microbial phyla capable of carbon fixation and sulfur reduction in deep-sea sediments.</title>
        <authorList>
            <person name="Huang J."/>
            <person name="Baker B."/>
            <person name="Wang Y."/>
        </authorList>
    </citation>
    <scope>NUCLEOTIDE SEQUENCE [LARGE SCALE GENOMIC DNA]</scope>
    <source>
        <strain evidence="2">B3_TA06</strain>
    </source>
</reference>
<organism evidence="2 3">
    <name type="scientific">candidate division TA06 bacterium B3_TA06</name>
    <dbReference type="NCBI Taxonomy" id="2012487"/>
    <lineage>
        <taxon>Bacteria</taxon>
        <taxon>Bacteria division TA06</taxon>
    </lineage>
</organism>
<feature type="signal peptide" evidence="1">
    <location>
        <begin position="1"/>
        <end position="18"/>
    </location>
</feature>
<dbReference type="Gene3D" id="3.30.70.2970">
    <property type="entry name" value="Protein of unknown function (DUF541), domain 2"/>
    <property type="match status" value="1"/>
</dbReference>
<evidence type="ECO:0000256" key="1">
    <source>
        <dbReference type="SAM" id="SignalP"/>
    </source>
</evidence>
<evidence type="ECO:0000313" key="2">
    <source>
        <dbReference type="EMBL" id="TKJ42939.1"/>
    </source>
</evidence>
<comment type="caution">
    <text evidence="2">The sequence shown here is derived from an EMBL/GenBank/DDBJ whole genome shotgun (WGS) entry which is preliminary data.</text>
</comment>
<dbReference type="EMBL" id="NJBO01000007">
    <property type="protein sequence ID" value="TKJ42939.1"/>
    <property type="molecule type" value="Genomic_DNA"/>
</dbReference>
<keyword evidence="1" id="KW-0732">Signal</keyword>
<protein>
    <recommendedName>
        <fullName evidence="4">SIMPL domain-containing protein</fullName>
    </recommendedName>
</protein>
<evidence type="ECO:0000313" key="3">
    <source>
        <dbReference type="Proteomes" id="UP000317778"/>
    </source>
</evidence>
<dbReference type="Gene3D" id="3.30.110.170">
    <property type="entry name" value="Protein of unknown function (DUF541), domain 1"/>
    <property type="match status" value="1"/>
</dbReference>
<dbReference type="InterPro" id="IPR007497">
    <property type="entry name" value="SIMPL/DUF541"/>
</dbReference>